<dbReference type="InterPro" id="IPR001310">
    <property type="entry name" value="Histidine_triad_HIT"/>
</dbReference>
<dbReference type="PRINTS" id="PR00332">
    <property type="entry name" value="HISTRIAD"/>
</dbReference>
<dbReference type="InterPro" id="IPR011146">
    <property type="entry name" value="HIT-like"/>
</dbReference>
<dbReference type="Proteomes" id="UP000617531">
    <property type="component" value="Unassembled WGS sequence"/>
</dbReference>
<dbReference type="EMBL" id="BNAI01000014">
    <property type="protein sequence ID" value="GHF27320.1"/>
    <property type="molecule type" value="Genomic_DNA"/>
</dbReference>
<evidence type="ECO:0000256" key="2">
    <source>
        <dbReference type="PIRSR" id="PIRSR601310-3"/>
    </source>
</evidence>
<dbReference type="InterPro" id="IPR036265">
    <property type="entry name" value="HIT-like_sf"/>
</dbReference>
<dbReference type="RefSeq" id="WP_191284379.1">
    <property type="nucleotide sequence ID" value="NZ_BNAI01000014.1"/>
</dbReference>
<reference evidence="5" key="2">
    <citation type="submission" date="2020-09" db="EMBL/GenBank/DDBJ databases">
        <authorList>
            <person name="Sun Q."/>
            <person name="Zhou Y."/>
        </authorList>
    </citation>
    <scope>NUCLEOTIDE SEQUENCE</scope>
    <source>
        <strain evidence="5">CGMCC 1.16548</strain>
    </source>
</reference>
<dbReference type="PROSITE" id="PS51084">
    <property type="entry name" value="HIT_2"/>
    <property type="match status" value="1"/>
</dbReference>
<dbReference type="PANTHER" id="PTHR23089">
    <property type="entry name" value="HISTIDINE TRIAD HIT PROTEIN"/>
    <property type="match status" value="1"/>
</dbReference>
<protein>
    <submittedName>
        <fullName evidence="5">Histidine triad nucleotide-binding protein</fullName>
    </submittedName>
</protein>
<dbReference type="Gene3D" id="3.30.428.10">
    <property type="entry name" value="HIT-like"/>
    <property type="match status" value="1"/>
</dbReference>
<dbReference type="GO" id="GO:0003824">
    <property type="term" value="F:catalytic activity"/>
    <property type="evidence" value="ECO:0007669"/>
    <property type="project" value="InterPro"/>
</dbReference>
<gene>
    <name evidence="5" type="ORF">GCM10011600_30220</name>
</gene>
<reference evidence="5" key="1">
    <citation type="journal article" date="2014" name="Int. J. Syst. Evol. Microbiol.">
        <title>Complete genome sequence of Corynebacterium casei LMG S-19264T (=DSM 44701T), isolated from a smear-ripened cheese.</title>
        <authorList>
            <consortium name="US DOE Joint Genome Institute (JGI-PGF)"/>
            <person name="Walter F."/>
            <person name="Albersmeier A."/>
            <person name="Kalinowski J."/>
            <person name="Ruckert C."/>
        </authorList>
    </citation>
    <scope>NUCLEOTIDE SEQUENCE</scope>
    <source>
        <strain evidence="5">CGMCC 1.16548</strain>
    </source>
</reference>
<feature type="short sequence motif" description="Histidine triad motif" evidence="2 3">
    <location>
        <begin position="98"/>
        <end position="102"/>
    </location>
</feature>
<dbReference type="Pfam" id="PF11969">
    <property type="entry name" value="DcpS_C"/>
    <property type="match status" value="1"/>
</dbReference>
<organism evidence="5 6">
    <name type="scientific">Pseudolysinimonas yzui</name>
    <dbReference type="NCBI Taxonomy" id="2708254"/>
    <lineage>
        <taxon>Bacteria</taxon>
        <taxon>Bacillati</taxon>
        <taxon>Actinomycetota</taxon>
        <taxon>Actinomycetes</taxon>
        <taxon>Micrococcales</taxon>
        <taxon>Microbacteriaceae</taxon>
        <taxon>Pseudolysinimonas</taxon>
    </lineage>
</organism>
<evidence type="ECO:0000313" key="5">
    <source>
        <dbReference type="EMBL" id="GHF27320.1"/>
    </source>
</evidence>
<comment type="caution">
    <text evidence="5">The sequence shown here is derived from an EMBL/GenBank/DDBJ whole genome shotgun (WGS) entry which is preliminary data.</text>
</comment>
<name>A0A8J3GTB7_9MICO</name>
<feature type="active site" description="Tele-AMP-histidine intermediate" evidence="1">
    <location>
        <position position="100"/>
    </location>
</feature>
<proteinExistence type="predicted"/>
<dbReference type="AlphaFoldDB" id="A0A8J3GTB7"/>
<evidence type="ECO:0000256" key="3">
    <source>
        <dbReference type="PROSITE-ProRule" id="PRU00464"/>
    </source>
</evidence>
<dbReference type="SUPFAM" id="SSF54197">
    <property type="entry name" value="HIT-like"/>
    <property type="match status" value="1"/>
</dbReference>
<sequence length="114" mass="12085">MSEPSVFERIVAGEIPSTKVFENERVLGIRDIAPQAPVHLLVFPKSGEYPNVSALAAADPALLAEIVAVAQQLADEHCGGQYRLVFNTGSDVGQTVFHVHAHVLGGGLPEGRMA</sequence>
<feature type="domain" description="HIT" evidence="4">
    <location>
        <begin position="6"/>
        <end position="114"/>
    </location>
</feature>
<keyword evidence="6" id="KW-1185">Reference proteome</keyword>
<evidence type="ECO:0000256" key="1">
    <source>
        <dbReference type="PIRSR" id="PIRSR601310-1"/>
    </source>
</evidence>
<evidence type="ECO:0000313" key="6">
    <source>
        <dbReference type="Proteomes" id="UP000617531"/>
    </source>
</evidence>
<accession>A0A8J3GTB7</accession>
<evidence type="ECO:0000259" key="4">
    <source>
        <dbReference type="PROSITE" id="PS51084"/>
    </source>
</evidence>